<reference evidence="3" key="2">
    <citation type="submission" date="2017-06" db="EMBL/GenBank/DDBJ databases">
        <title>WGS assembly of Brachypodium distachyon.</title>
        <authorList>
            <consortium name="The International Brachypodium Initiative"/>
            <person name="Lucas S."/>
            <person name="Harmon-Smith M."/>
            <person name="Lail K."/>
            <person name="Tice H."/>
            <person name="Grimwood J."/>
            <person name="Bruce D."/>
            <person name="Barry K."/>
            <person name="Shu S."/>
            <person name="Lindquist E."/>
            <person name="Wang M."/>
            <person name="Pitluck S."/>
            <person name="Vogel J.P."/>
            <person name="Garvin D.F."/>
            <person name="Mockler T.C."/>
            <person name="Schmutz J."/>
            <person name="Rokhsar D."/>
            <person name="Bevan M.W."/>
        </authorList>
    </citation>
    <scope>NUCLEOTIDE SEQUENCE</scope>
    <source>
        <strain evidence="3">Bd21</strain>
    </source>
</reference>
<dbReference type="OrthoDB" id="685425at2759"/>
<feature type="region of interest" description="Disordered" evidence="1">
    <location>
        <begin position="1"/>
        <end position="21"/>
    </location>
</feature>
<dbReference type="Gramene" id="KQJ81798">
    <property type="protein sequence ID" value="KQJ81798"/>
    <property type="gene ID" value="BRADI_5g03162v3"/>
</dbReference>
<gene>
    <name evidence="3" type="ORF">BRADI_5g03162v3</name>
</gene>
<evidence type="ECO:0000313" key="5">
    <source>
        <dbReference type="Proteomes" id="UP000008810"/>
    </source>
</evidence>
<dbReference type="PANTHER" id="PTHR33026:SF7">
    <property type="entry name" value="OS03G0100275 PROTEIN"/>
    <property type="match status" value="1"/>
</dbReference>
<sequence length="429" mass="47096">MGKTKTAGSKTDAGKGDAGKGVVPWPAVADNRVKISELQDEGMLPGALTGFASRQRRNTRDPYGRQLHDLPPNSYLHVACFITLCECFLGVSPHWGLWKRIFMIKGQKADAVGSVNIQRSKWFYVCSDTQGADPSLPAFSIKKKVKKTAAWSHELTPVEESEATPLMAKIHSLMGQGLIGVHLIALFLKMRIQPLQARVHPMWSFEGPVDPTRVNAEELSLSELESRVRRLTTLIDATPVKIDSSVVPYGPDRPREEGLKDPLSQPPPAGEELADESSESPEQASDSETEEVALETRKKHSRESNPKSDDQSTGVEDLLSQANSQKEAAELQSNNLEKKIADLGRESTEQLEAEKRLAQEALGALLAKEAKKEKTRTVRLQGVIGPLAVLAHDVGEDVLRRVVSGVPLLPNREEVALTPYFWLGEELVA</sequence>
<organism evidence="3">
    <name type="scientific">Brachypodium distachyon</name>
    <name type="common">Purple false brome</name>
    <name type="synonym">Trachynia distachya</name>
    <dbReference type="NCBI Taxonomy" id="15368"/>
    <lineage>
        <taxon>Eukaryota</taxon>
        <taxon>Viridiplantae</taxon>
        <taxon>Streptophyta</taxon>
        <taxon>Embryophyta</taxon>
        <taxon>Tracheophyta</taxon>
        <taxon>Spermatophyta</taxon>
        <taxon>Magnoliopsida</taxon>
        <taxon>Liliopsida</taxon>
        <taxon>Poales</taxon>
        <taxon>Poaceae</taxon>
        <taxon>BOP clade</taxon>
        <taxon>Pooideae</taxon>
        <taxon>Stipodae</taxon>
        <taxon>Brachypodieae</taxon>
        <taxon>Brachypodium</taxon>
    </lineage>
</organism>
<evidence type="ECO:0000259" key="2">
    <source>
        <dbReference type="Pfam" id="PF04195"/>
    </source>
</evidence>
<evidence type="ECO:0000313" key="3">
    <source>
        <dbReference type="EMBL" id="KQJ81798.1"/>
    </source>
</evidence>
<dbReference type="EMBL" id="CM000884">
    <property type="protein sequence ID" value="KQJ81798.1"/>
    <property type="molecule type" value="Genomic_DNA"/>
</dbReference>
<feature type="region of interest" description="Disordered" evidence="1">
    <location>
        <begin position="243"/>
        <end position="331"/>
    </location>
</feature>
<dbReference type="InterPro" id="IPR007321">
    <property type="entry name" value="Transposase_28"/>
</dbReference>
<evidence type="ECO:0000256" key="1">
    <source>
        <dbReference type="SAM" id="MobiDB-lite"/>
    </source>
</evidence>
<protein>
    <recommendedName>
        <fullName evidence="2">Transposase (putative) gypsy type domain-containing protein</fullName>
    </recommendedName>
</protein>
<feature type="compositionally biased region" description="Acidic residues" evidence="1">
    <location>
        <begin position="272"/>
        <end position="293"/>
    </location>
</feature>
<accession>A0A0Q3E2F0</accession>
<dbReference type="AlphaFoldDB" id="A0A0Q3E2F0"/>
<name>A0A0Q3E2F0_BRADI</name>
<keyword evidence="5" id="KW-1185">Reference proteome</keyword>
<feature type="domain" description="Transposase (putative) gypsy type" evidence="2">
    <location>
        <begin position="63"/>
        <end position="105"/>
    </location>
</feature>
<dbReference type="EnsemblPlants" id="KQJ81798">
    <property type="protein sequence ID" value="KQJ81798"/>
    <property type="gene ID" value="BRADI_5g03162v3"/>
</dbReference>
<evidence type="ECO:0000313" key="4">
    <source>
        <dbReference type="EnsemblPlants" id="KQJ81798"/>
    </source>
</evidence>
<dbReference type="InParanoid" id="A0A0Q3E2F0"/>
<reference evidence="3 4" key="1">
    <citation type="journal article" date="2010" name="Nature">
        <title>Genome sequencing and analysis of the model grass Brachypodium distachyon.</title>
        <authorList>
            <consortium name="International Brachypodium Initiative"/>
        </authorList>
    </citation>
    <scope>NUCLEOTIDE SEQUENCE [LARGE SCALE GENOMIC DNA]</scope>
    <source>
        <strain evidence="3 4">Bd21</strain>
    </source>
</reference>
<dbReference type="Proteomes" id="UP000008810">
    <property type="component" value="Chromosome 5"/>
</dbReference>
<reference evidence="4" key="3">
    <citation type="submission" date="2018-08" db="UniProtKB">
        <authorList>
            <consortium name="EnsemblPlants"/>
        </authorList>
    </citation>
    <scope>IDENTIFICATION</scope>
    <source>
        <strain evidence="4">cv. Bd21</strain>
    </source>
</reference>
<feature type="compositionally biased region" description="Polar residues" evidence="1">
    <location>
        <begin position="320"/>
        <end position="331"/>
    </location>
</feature>
<dbReference type="PANTHER" id="PTHR33026">
    <property type="entry name" value="OS06G0360600 PROTEIN"/>
    <property type="match status" value="1"/>
</dbReference>
<proteinExistence type="predicted"/>
<dbReference type="Pfam" id="PF04195">
    <property type="entry name" value="Transposase_28"/>
    <property type="match status" value="1"/>
</dbReference>